<feature type="transmembrane region" description="Helical" evidence="6">
    <location>
        <begin position="207"/>
        <end position="226"/>
    </location>
</feature>
<dbReference type="AlphaFoldDB" id="A0A0K8QMT8"/>
<evidence type="ECO:0000256" key="2">
    <source>
        <dbReference type="ARBA" id="ARBA00009773"/>
    </source>
</evidence>
<dbReference type="STRING" id="1475481.GCA_000953855_01547"/>
<protein>
    <submittedName>
        <fullName evidence="7">Putative permease</fullName>
    </submittedName>
</protein>
<comment type="subcellular location">
    <subcellularLocation>
        <location evidence="1">Membrane</location>
        <topology evidence="1">Multi-pass membrane protein</topology>
    </subcellularLocation>
</comment>
<organism evidence="7">
    <name type="scientific">Mizugakiibacter sediminis</name>
    <dbReference type="NCBI Taxonomy" id="1475481"/>
    <lineage>
        <taxon>Bacteria</taxon>
        <taxon>Pseudomonadati</taxon>
        <taxon>Pseudomonadota</taxon>
        <taxon>Gammaproteobacteria</taxon>
        <taxon>Lysobacterales</taxon>
        <taxon>Rhodanobacteraceae</taxon>
        <taxon>Mizugakiibacter</taxon>
    </lineage>
</organism>
<feature type="transmembrane region" description="Helical" evidence="6">
    <location>
        <begin position="232"/>
        <end position="253"/>
    </location>
</feature>
<feature type="transmembrane region" description="Helical" evidence="6">
    <location>
        <begin position="303"/>
        <end position="328"/>
    </location>
</feature>
<dbReference type="OrthoDB" id="8113193at2"/>
<keyword evidence="4 6" id="KW-1133">Transmembrane helix</keyword>
<evidence type="ECO:0000313" key="8">
    <source>
        <dbReference type="Proteomes" id="UP000253740"/>
    </source>
</evidence>
<evidence type="ECO:0000256" key="4">
    <source>
        <dbReference type="ARBA" id="ARBA00022989"/>
    </source>
</evidence>
<evidence type="ECO:0000256" key="6">
    <source>
        <dbReference type="SAM" id="Phobius"/>
    </source>
</evidence>
<name>A0A0K8QMT8_9GAMM</name>
<accession>A0A0K8QMT8</accession>
<dbReference type="Pfam" id="PF01594">
    <property type="entry name" value="AI-2E_transport"/>
    <property type="match status" value="1"/>
</dbReference>
<evidence type="ECO:0000256" key="1">
    <source>
        <dbReference type="ARBA" id="ARBA00004141"/>
    </source>
</evidence>
<evidence type="ECO:0000313" key="7">
    <source>
        <dbReference type="EMBL" id="GAP66215.1"/>
    </source>
</evidence>
<dbReference type="GO" id="GO:0016020">
    <property type="term" value="C:membrane"/>
    <property type="evidence" value="ECO:0007669"/>
    <property type="project" value="UniProtKB-SubCell"/>
</dbReference>
<dbReference type="RefSeq" id="WP_062536695.1">
    <property type="nucleotide sequence ID" value="NZ_DF970195.1"/>
</dbReference>
<proteinExistence type="inferred from homology"/>
<keyword evidence="3 6" id="KW-0812">Transmembrane</keyword>
<feature type="transmembrane region" description="Helical" evidence="6">
    <location>
        <begin position="151"/>
        <end position="170"/>
    </location>
</feature>
<feature type="transmembrane region" description="Helical" evidence="6">
    <location>
        <begin position="12"/>
        <end position="30"/>
    </location>
</feature>
<keyword evidence="8" id="KW-1185">Reference proteome</keyword>
<feature type="transmembrane region" description="Helical" evidence="6">
    <location>
        <begin position="260"/>
        <end position="283"/>
    </location>
</feature>
<evidence type="ECO:0000256" key="3">
    <source>
        <dbReference type="ARBA" id="ARBA00022692"/>
    </source>
</evidence>
<reference evidence="7" key="1">
    <citation type="submission" date="2015-08" db="EMBL/GenBank/DDBJ databases">
        <title>Complete DNA Sequence of Pseudomonas syringae pv. actinidiae, the Causal Agent of Kiwifruit Canker Disease.</title>
        <authorList>
            <person name="Rikkerink E.H.A."/>
            <person name="Fineran P.C."/>
        </authorList>
    </citation>
    <scope>NUCLEOTIDE SEQUENCE</scope>
    <source>
        <strain evidence="7">SkMP5</strain>
    </source>
</reference>
<feature type="transmembrane region" description="Helical" evidence="6">
    <location>
        <begin position="65"/>
        <end position="89"/>
    </location>
</feature>
<evidence type="ECO:0000256" key="5">
    <source>
        <dbReference type="ARBA" id="ARBA00023136"/>
    </source>
</evidence>
<comment type="similarity">
    <text evidence="2">Belongs to the autoinducer-2 exporter (AI-2E) (TC 2.A.86) family.</text>
</comment>
<dbReference type="InterPro" id="IPR002549">
    <property type="entry name" value="AI-2E-like"/>
</dbReference>
<dbReference type="EMBL" id="DF970195">
    <property type="protein sequence ID" value="GAP66215.1"/>
    <property type="molecule type" value="Genomic_DNA"/>
</dbReference>
<gene>
    <name evidence="7" type="ORF">MBSD_n1518</name>
</gene>
<sequence>MEHPRPLPPSPFRIAAWALALVALFLTLRLRLLSAMLAGLLVFELVHALAPLLQRRLTGERARLIAVALLSAAIVGLLTLAIFAVVAFFRSETGGLQVLFDRMAQILGQVRAELPASVVGYLPEDPDTLRHAVVEWLRTHGAAVQLAGKEAVQTFVHVLAGMVLGALGALQEVRPAHRQRPLARELLARSAHFAEAFRRIVFAQIKISFVNTVFTALFLLAILPLAGVHLPLAKTMIAVTFVVGLLPVIGNLISNTVITVIALSVSPYVALAALAFLVVIHKLEYFLNARIVGDEIHARAWELLLAMLVMEAAFGLPGVAAAPIYYAYVKRELADQGWV</sequence>
<dbReference type="Proteomes" id="UP000253740">
    <property type="component" value="Unassembled WGS sequence"/>
</dbReference>
<keyword evidence="5 6" id="KW-0472">Membrane</keyword>